<name>A0A6A5Z3T1_9PLEO</name>
<evidence type="ECO:0000313" key="2">
    <source>
        <dbReference type="EMBL" id="KAF2113726.1"/>
    </source>
</evidence>
<protein>
    <submittedName>
        <fullName evidence="2">Uncharacterized protein</fullName>
    </submittedName>
</protein>
<keyword evidence="3" id="KW-1185">Reference proteome</keyword>
<evidence type="ECO:0000256" key="1">
    <source>
        <dbReference type="SAM" id="MobiDB-lite"/>
    </source>
</evidence>
<dbReference type="Pfam" id="PF12520">
    <property type="entry name" value="DUF3723"/>
    <property type="match status" value="3"/>
</dbReference>
<feature type="compositionally biased region" description="Polar residues" evidence="1">
    <location>
        <begin position="487"/>
        <end position="498"/>
    </location>
</feature>
<gene>
    <name evidence="2" type="ORF">BDV96DRAFT_601203</name>
</gene>
<dbReference type="Proteomes" id="UP000799770">
    <property type="component" value="Unassembled WGS sequence"/>
</dbReference>
<feature type="region of interest" description="Disordered" evidence="1">
    <location>
        <begin position="642"/>
        <end position="665"/>
    </location>
</feature>
<feature type="compositionally biased region" description="Polar residues" evidence="1">
    <location>
        <begin position="795"/>
        <end position="805"/>
    </location>
</feature>
<dbReference type="InterPro" id="IPR022198">
    <property type="entry name" value="DUF3723"/>
</dbReference>
<sequence length="814" mass="91213">MSYMKQDLSLSAERGIKYRGTASIRIECLTFPSEASRPLDTNNVERLVELFRKSGCCHHKISHHVPAIIDDASFNAALSASNTSKEALKVEPSDALRNNLTLVNFTARFANTWVTLEIPALSGGMRLSTLHKTFAMKCEEEVLYYLGYIRKIWYQGIFDGDQRLIFSEESRKVLWDRILMVSADSLILSLFTFFEDANFLEVVVPSIKMLVEIPPGKDSEKNFKSRAGTDADQIDIGYRQIWISAMRHYEHMPNQPKKPAGLLAKSTYLRNVKVTHDFAALAYKLGFRSSRVLTLKESSADREIARNALLEARPLSHYTYRDFETLVGTLAALFDHAEAADRMHVDESGESGKAPKRCGIPNARDHAKEKTLLFVEQFHKALDEHESELSPFFIRRSVYFAFFGRPHQRVEHLTSEPSTGGSGSSGQTTDEGMSDHSDNDRDDETSAASRNNRDQQSQIGSQSPKQTENDEINSRYDGEQDDEASTAARNNSEQQNLQHETDQLKSVIESLEQEKRGWIHQSTQLERERRDIEQQQSSQAEVTGQGTQVQEAEDATDNYSTSHTSSNGQYSEEVGNTTSLTIEVATTSGKGKQALQTLDQALEEPQRGVEASGSITSSSLTMLSGEGHVSSETAIVPFSAAPATAREDQEAPSRSQVPEEDPRPIRYPLESTEVAIFAWSDGKFAFETIQRVQRDLAWDMTRFTVKYGRKLTSYQPFDYNGRMLNARTCWNDVIEDGSNRIFLAPPEVMKDTMVIDSIAAITDRPERGTNEEQNEDSSSPQKRTRHERPIPQPANPKSSGSSSRGGTDPARGRK</sequence>
<feature type="compositionally biased region" description="Polar residues" evidence="1">
    <location>
        <begin position="446"/>
        <end position="466"/>
    </location>
</feature>
<feature type="compositionally biased region" description="Low complexity" evidence="1">
    <location>
        <begin position="415"/>
        <end position="429"/>
    </location>
</feature>
<feature type="region of interest" description="Disordered" evidence="1">
    <location>
        <begin position="411"/>
        <end position="502"/>
    </location>
</feature>
<feature type="region of interest" description="Disordered" evidence="1">
    <location>
        <begin position="763"/>
        <end position="814"/>
    </location>
</feature>
<dbReference type="AlphaFoldDB" id="A0A6A5Z3T1"/>
<proteinExistence type="predicted"/>
<feature type="region of interest" description="Disordered" evidence="1">
    <location>
        <begin position="519"/>
        <end position="574"/>
    </location>
</feature>
<reference evidence="2" key="1">
    <citation type="journal article" date="2020" name="Stud. Mycol.">
        <title>101 Dothideomycetes genomes: a test case for predicting lifestyles and emergence of pathogens.</title>
        <authorList>
            <person name="Haridas S."/>
            <person name="Albert R."/>
            <person name="Binder M."/>
            <person name="Bloem J."/>
            <person name="Labutti K."/>
            <person name="Salamov A."/>
            <person name="Andreopoulos B."/>
            <person name="Baker S."/>
            <person name="Barry K."/>
            <person name="Bills G."/>
            <person name="Bluhm B."/>
            <person name="Cannon C."/>
            <person name="Castanera R."/>
            <person name="Culley D."/>
            <person name="Daum C."/>
            <person name="Ezra D."/>
            <person name="Gonzalez J."/>
            <person name="Henrissat B."/>
            <person name="Kuo A."/>
            <person name="Liang C."/>
            <person name="Lipzen A."/>
            <person name="Lutzoni F."/>
            <person name="Magnuson J."/>
            <person name="Mondo S."/>
            <person name="Nolan M."/>
            <person name="Ohm R."/>
            <person name="Pangilinan J."/>
            <person name="Park H.-J."/>
            <person name="Ramirez L."/>
            <person name="Alfaro M."/>
            <person name="Sun H."/>
            <person name="Tritt A."/>
            <person name="Yoshinaga Y."/>
            <person name="Zwiers L.-H."/>
            <person name="Turgeon B."/>
            <person name="Goodwin S."/>
            <person name="Spatafora J."/>
            <person name="Crous P."/>
            <person name="Grigoriev I."/>
        </authorList>
    </citation>
    <scope>NUCLEOTIDE SEQUENCE</scope>
    <source>
        <strain evidence="2">CBS 627.86</strain>
    </source>
</reference>
<feature type="compositionally biased region" description="Polar residues" evidence="1">
    <location>
        <begin position="557"/>
        <end position="574"/>
    </location>
</feature>
<dbReference type="EMBL" id="ML977327">
    <property type="protein sequence ID" value="KAF2113726.1"/>
    <property type="molecule type" value="Genomic_DNA"/>
</dbReference>
<accession>A0A6A5Z3T1</accession>
<organism evidence="2 3">
    <name type="scientific">Lophiotrema nucula</name>
    <dbReference type="NCBI Taxonomy" id="690887"/>
    <lineage>
        <taxon>Eukaryota</taxon>
        <taxon>Fungi</taxon>
        <taxon>Dikarya</taxon>
        <taxon>Ascomycota</taxon>
        <taxon>Pezizomycotina</taxon>
        <taxon>Dothideomycetes</taxon>
        <taxon>Pleosporomycetidae</taxon>
        <taxon>Pleosporales</taxon>
        <taxon>Lophiotremataceae</taxon>
        <taxon>Lophiotrema</taxon>
    </lineage>
</organism>
<feature type="compositionally biased region" description="Polar residues" evidence="1">
    <location>
        <begin position="534"/>
        <end position="550"/>
    </location>
</feature>
<dbReference type="OrthoDB" id="5421195at2759"/>
<evidence type="ECO:0000313" key="3">
    <source>
        <dbReference type="Proteomes" id="UP000799770"/>
    </source>
</evidence>